<evidence type="ECO:0000313" key="6">
    <source>
        <dbReference type="Proteomes" id="UP000193623"/>
    </source>
</evidence>
<evidence type="ECO:0000256" key="1">
    <source>
        <dbReference type="ARBA" id="ARBA00022598"/>
    </source>
</evidence>
<dbReference type="InterPro" id="IPR008146">
    <property type="entry name" value="Gln_synth_cat_dom"/>
</dbReference>
<dbReference type="OrthoDB" id="9807095at2"/>
<dbReference type="Gene3D" id="3.30.590.10">
    <property type="entry name" value="Glutamine synthetase/guanido kinase, catalytic domain"/>
    <property type="match status" value="1"/>
</dbReference>
<comment type="similarity">
    <text evidence="2 3">Belongs to the glutamine synthetase family.</text>
</comment>
<reference evidence="5 6" key="1">
    <citation type="submission" date="2017-03" db="EMBL/GenBank/DDBJ databases">
        <authorList>
            <person name="Afonso C.L."/>
            <person name="Miller P.J."/>
            <person name="Scott M.A."/>
            <person name="Spackman E."/>
            <person name="Goraichik I."/>
            <person name="Dimitrov K.M."/>
            <person name="Suarez D.L."/>
            <person name="Swayne D.E."/>
        </authorList>
    </citation>
    <scope>NUCLEOTIDE SEQUENCE [LARGE SCALE GENOMIC DNA]</scope>
    <source>
        <strain evidence="5 6">CECT 8397</strain>
    </source>
</reference>
<dbReference type="SUPFAM" id="SSF55931">
    <property type="entry name" value="Glutamine synthetase/guanido kinase"/>
    <property type="match status" value="1"/>
</dbReference>
<feature type="domain" description="GS catalytic" evidence="4">
    <location>
        <begin position="97"/>
        <end position="424"/>
    </location>
</feature>
<dbReference type="InterPro" id="IPR014746">
    <property type="entry name" value="Gln_synth/guanido_kin_cat_dom"/>
</dbReference>
<keyword evidence="6" id="KW-1185">Reference proteome</keyword>
<dbReference type="Proteomes" id="UP000193623">
    <property type="component" value="Unassembled WGS sequence"/>
</dbReference>
<dbReference type="PANTHER" id="PTHR43785">
    <property type="entry name" value="GAMMA-GLUTAMYLPUTRESCINE SYNTHETASE"/>
    <property type="match status" value="1"/>
</dbReference>
<gene>
    <name evidence="5" type="primary">puuA_1</name>
    <name evidence="5" type="ORF">PSJ8397_00030</name>
</gene>
<dbReference type="PANTHER" id="PTHR43785:SF2">
    <property type="entry name" value="TYPE-1 GLUTAMINE SYNTHETASE 1"/>
    <property type="match status" value="1"/>
</dbReference>
<dbReference type="AlphaFoldDB" id="A0A1Y5R729"/>
<dbReference type="GO" id="GO:0034024">
    <property type="term" value="F:glutamate-putrescine ligase activity"/>
    <property type="evidence" value="ECO:0007669"/>
    <property type="project" value="UniProtKB-EC"/>
</dbReference>
<dbReference type="EC" id="6.3.1.11" evidence="5"/>
<keyword evidence="1 5" id="KW-0436">Ligase</keyword>
<protein>
    <submittedName>
        <fullName evidence="5">Gamma-glutamylputrescine synthetase PuuA</fullName>
        <ecNumber evidence="5">6.3.1.11</ecNumber>
    </submittedName>
</protein>
<dbReference type="RefSeq" id="WP_085862545.1">
    <property type="nucleotide sequence ID" value="NZ_FWFT01000001.1"/>
</dbReference>
<dbReference type="PROSITE" id="PS51987">
    <property type="entry name" value="GS_CATALYTIC"/>
    <property type="match status" value="1"/>
</dbReference>
<proteinExistence type="inferred from homology"/>
<dbReference type="EMBL" id="FWFT01000001">
    <property type="protein sequence ID" value="SLN10667.1"/>
    <property type="molecule type" value="Genomic_DNA"/>
</dbReference>
<sequence>MTNINRTRALFCDYLNLPRGKYVPVDVAAGGTVGFARGAFAVSYDRELVTVPGCDFFNGVPDMELVLDAERRKGWQPGTEIALGDLYAGDMPFGLCQRGALKRAVSDWESLGFSPMIGLETEAFIFQRDEDGIWRPYDTPGAFVYSTGPEGDPKGVMDDIWEAAYAADIPIESMNGEFDNGQFELTLRFDGAVKACDDAFLLRTMAREIGLKKGLLLTFLPKPVPDRGGSGLHVNFSFNDTNGHNAIAPNGGLSDLAKHCVAGLIHHHPALAGLLATTVNSYDRLTAGGLAGYWANWAEDHRLVTTRTSTKSPKSARLEHRMADCATNPYQAVASVLQAARLGYVNKMPLQPAEDLDGWENVREKRHVPAGLDKSLDALDHDVALRKAIGELYCDALLYLKRDEFKRLTGKSVDEVRDFYLPFV</sequence>
<dbReference type="Pfam" id="PF00120">
    <property type="entry name" value="Gln-synt_C"/>
    <property type="match status" value="1"/>
</dbReference>
<evidence type="ECO:0000256" key="3">
    <source>
        <dbReference type="RuleBase" id="RU000384"/>
    </source>
</evidence>
<dbReference type="SMART" id="SM01230">
    <property type="entry name" value="Gln-synt_C"/>
    <property type="match status" value="1"/>
</dbReference>
<organism evidence="5 6">
    <name type="scientific">Pseudooctadecabacter jejudonensis</name>
    <dbReference type="NCBI Taxonomy" id="1391910"/>
    <lineage>
        <taxon>Bacteria</taxon>
        <taxon>Pseudomonadati</taxon>
        <taxon>Pseudomonadota</taxon>
        <taxon>Alphaproteobacteria</taxon>
        <taxon>Rhodobacterales</taxon>
        <taxon>Paracoccaceae</taxon>
        <taxon>Pseudooctadecabacter</taxon>
    </lineage>
</organism>
<name>A0A1Y5R729_9RHOB</name>
<accession>A0A1Y5R729</accession>
<evidence type="ECO:0000313" key="5">
    <source>
        <dbReference type="EMBL" id="SLN10667.1"/>
    </source>
</evidence>
<evidence type="ECO:0000256" key="2">
    <source>
        <dbReference type="PROSITE-ProRule" id="PRU01331"/>
    </source>
</evidence>
<evidence type="ECO:0000259" key="4">
    <source>
        <dbReference type="PROSITE" id="PS51987"/>
    </source>
</evidence>
<dbReference type="GO" id="GO:0004356">
    <property type="term" value="F:glutamine synthetase activity"/>
    <property type="evidence" value="ECO:0007669"/>
    <property type="project" value="InterPro"/>
</dbReference>